<sequence>MITNMFFQFLLLPLLALCMTVPLFLIKKKNSLLANKTLVVFILLNIALIAIVGLLGIMGNNFSPWGYLAAQLIFCVMGIVFVQLYEVYINRNVANCKALTQILIIAIIIVLGGYLMATVFNLVSEVQSGYIAASALLIFPLPLLFYMTYLALIKIPVEIYDVWRYPLDAVELNIEGFDFNKLMVLKIELSKKLYDKDRLRLMVKGPDVIQLGAWFRMFIDDYNTKNSADTIEYIDDEGLSYGWIFYYKHSFLHRRRLLDPEKSIRENLVKEHVTIIAKRVIEHSEEVFYKNNN</sequence>
<evidence type="ECO:0000313" key="2">
    <source>
        <dbReference type="EMBL" id="MEX6687654.1"/>
    </source>
</evidence>
<feature type="transmembrane region" description="Helical" evidence="1">
    <location>
        <begin position="6"/>
        <end position="26"/>
    </location>
</feature>
<keyword evidence="1" id="KW-0812">Transmembrane</keyword>
<dbReference type="Pfam" id="PF17555">
    <property type="entry name" value="TssN"/>
    <property type="match status" value="1"/>
</dbReference>
<name>A0ABV3ZCQ1_9BACT</name>
<dbReference type="EMBL" id="JAULBC010000002">
    <property type="protein sequence ID" value="MEX6687654.1"/>
    <property type="molecule type" value="Genomic_DNA"/>
</dbReference>
<dbReference type="Proteomes" id="UP001560573">
    <property type="component" value="Unassembled WGS sequence"/>
</dbReference>
<organism evidence="2 3">
    <name type="scientific">Danxiaibacter flavus</name>
    <dbReference type="NCBI Taxonomy" id="3049108"/>
    <lineage>
        <taxon>Bacteria</taxon>
        <taxon>Pseudomonadati</taxon>
        <taxon>Bacteroidota</taxon>
        <taxon>Chitinophagia</taxon>
        <taxon>Chitinophagales</taxon>
        <taxon>Chitinophagaceae</taxon>
        <taxon>Danxiaibacter</taxon>
    </lineage>
</organism>
<gene>
    <name evidence="2" type="ORF">QTN47_09135</name>
</gene>
<keyword evidence="3" id="KW-1185">Reference proteome</keyword>
<reference evidence="2 3" key="1">
    <citation type="submission" date="2023-07" db="EMBL/GenBank/DDBJ databases">
        <authorList>
            <person name="Lian W.-H."/>
        </authorList>
    </citation>
    <scope>NUCLEOTIDE SEQUENCE [LARGE SCALE GENOMIC DNA]</scope>
    <source>
        <strain evidence="2 3">SYSU DXS3180</strain>
    </source>
</reference>
<feature type="transmembrane region" description="Helical" evidence="1">
    <location>
        <begin position="99"/>
        <end position="123"/>
    </location>
</feature>
<dbReference type="InterPro" id="IPR035177">
    <property type="entry name" value="TssN"/>
</dbReference>
<proteinExistence type="predicted"/>
<evidence type="ECO:0000313" key="3">
    <source>
        <dbReference type="Proteomes" id="UP001560573"/>
    </source>
</evidence>
<accession>A0ABV3ZCQ1</accession>
<feature type="transmembrane region" description="Helical" evidence="1">
    <location>
        <begin position="38"/>
        <end position="59"/>
    </location>
</feature>
<feature type="transmembrane region" description="Helical" evidence="1">
    <location>
        <begin position="129"/>
        <end position="152"/>
    </location>
</feature>
<protein>
    <submittedName>
        <fullName evidence="2">TssN family type VI secretion system protein</fullName>
    </submittedName>
</protein>
<comment type="caution">
    <text evidence="2">The sequence shown here is derived from an EMBL/GenBank/DDBJ whole genome shotgun (WGS) entry which is preliminary data.</text>
</comment>
<keyword evidence="1" id="KW-0472">Membrane</keyword>
<keyword evidence="1" id="KW-1133">Transmembrane helix</keyword>
<dbReference type="RefSeq" id="WP_369329059.1">
    <property type="nucleotide sequence ID" value="NZ_JAULBC010000002.1"/>
</dbReference>
<evidence type="ECO:0000256" key="1">
    <source>
        <dbReference type="SAM" id="Phobius"/>
    </source>
</evidence>
<feature type="transmembrane region" description="Helical" evidence="1">
    <location>
        <begin position="65"/>
        <end position="87"/>
    </location>
</feature>